<dbReference type="SUPFAM" id="SSF110849">
    <property type="entry name" value="ParB/Sulfiredoxin"/>
    <property type="match status" value="1"/>
</dbReference>
<dbReference type="InterPro" id="IPR040873">
    <property type="entry name" value="SoPB_HTH"/>
</dbReference>
<protein>
    <submittedName>
        <fullName evidence="4">Chromosome partitioning protein ParB</fullName>
    </submittedName>
</protein>
<evidence type="ECO:0000256" key="1">
    <source>
        <dbReference type="ARBA" id="ARBA00006295"/>
    </source>
</evidence>
<dbReference type="Gene3D" id="1.10.10.2830">
    <property type="match status" value="1"/>
</dbReference>
<accession>A0A3F3IXS5</accession>
<dbReference type="Proteomes" id="UP000866740">
    <property type="component" value="Unassembled WGS sequence"/>
</dbReference>
<dbReference type="InterPro" id="IPR003115">
    <property type="entry name" value="ParB_N"/>
</dbReference>
<dbReference type="EMBL" id="MLTE01000038">
    <property type="protein sequence ID" value="OHJ43809.1"/>
    <property type="molecule type" value="Genomic_DNA"/>
</dbReference>
<evidence type="ECO:0000259" key="3">
    <source>
        <dbReference type="SMART" id="SM00470"/>
    </source>
</evidence>
<comment type="caution">
    <text evidence="4">The sequence shown here is derived from an EMBL/GenBank/DDBJ whole genome shotgun (WGS) entry which is preliminary data.</text>
</comment>
<dbReference type="PANTHER" id="PTHR38973:SF2">
    <property type="entry name" value="PARB_REPB_SPO0J FAMILY PLASMID PARTITION PROTEIN"/>
    <property type="match status" value="1"/>
</dbReference>
<gene>
    <name evidence="4" type="ORF">A7S51_25680</name>
</gene>
<dbReference type="SMART" id="SM00470">
    <property type="entry name" value="ParB"/>
    <property type="match status" value="1"/>
</dbReference>
<organism evidence="4 5">
    <name type="scientific">Salmonella enterica</name>
    <name type="common">Salmonella choleraesuis</name>
    <dbReference type="NCBI Taxonomy" id="28901"/>
    <lineage>
        <taxon>Bacteria</taxon>
        <taxon>Pseudomonadati</taxon>
        <taxon>Pseudomonadota</taxon>
        <taxon>Gammaproteobacteria</taxon>
        <taxon>Enterobacterales</taxon>
        <taxon>Enterobacteriaceae</taxon>
        <taxon>Salmonella</taxon>
    </lineage>
</organism>
<proteinExistence type="inferred from homology"/>
<evidence type="ECO:0000313" key="4">
    <source>
        <dbReference type="EMBL" id="OHJ43809.1"/>
    </source>
</evidence>
<dbReference type="Gene3D" id="6.10.140.1550">
    <property type="match status" value="1"/>
</dbReference>
<feature type="domain" description="ParB-like N-terminal" evidence="3">
    <location>
        <begin position="34"/>
        <end position="121"/>
    </location>
</feature>
<keyword evidence="2" id="KW-0238">DNA-binding</keyword>
<dbReference type="GO" id="GO:0003677">
    <property type="term" value="F:DNA binding"/>
    <property type="evidence" value="ECO:0007669"/>
    <property type="project" value="UniProtKB-KW"/>
</dbReference>
<dbReference type="PANTHER" id="PTHR38973">
    <property type="entry name" value="PLASMID PARTITIONING CONTROL PROTEIN-RELATED"/>
    <property type="match status" value="1"/>
</dbReference>
<sequence>MSERVRNMVGNHVTLPVCGRDVTFTLETVAAEMVERATMVWSGNERDQALLTQAALDDLIPSFLTSGQQNPAFGRKISGIIEVADGSRRRQTAIYTHSEYRVLVGDLDDEQMAWLSTIGNSYRQTSAYERGKRYARRLKNEFGDNVSKLAEAENISRKIIMRCIKTAELPREIIALFSNPNELSARAGESLAKVYAGNEDAVLAFAQHLAKRQKGGESFETDEILKQLHDVAEKPTKPATRERLFGKGIKAKYKGDSVSFQLNNVSPVVIQKIETLLKEYQEEQQKLVSEAVDDAFVEIDTVTNFIRAAATGIDYDIPANELQTMIPFSRTVLKEHTNEADRIKRIADEITRRYII</sequence>
<dbReference type="InterPro" id="IPR004437">
    <property type="entry name" value="ParB/RepB/Spo0J"/>
</dbReference>
<name>A0A3F3IXS5_SALER</name>
<evidence type="ECO:0000313" key="5">
    <source>
        <dbReference type="Proteomes" id="UP000866740"/>
    </source>
</evidence>
<dbReference type="Pfam" id="PF18090">
    <property type="entry name" value="SoPB_HTH"/>
    <property type="match status" value="1"/>
</dbReference>
<evidence type="ECO:0000256" key="2">
    <source>
        <dbReference type="ARBA" id="ARBA00023125"/>
    </source>
</evidence>
<dbReference type="NCBIfam" id="NF010252">
    <property type="entry name" value="PRK13698.1"/>
    <property type="match status" value="1"/>
</dbReference>
<dbReference type="InterPro" id="IPR036086">
    <property type="entry name" value="ParB/Sulfiredoxin_sf"/>
</dbReference>
<comment type="similarity">
    <text evidence="1">Belongs to the ParB family.</text>
</comment>
<dbReference type="SUPFAM" id="SSF109709">
    <property type="entry name" value="KorB DNA-binding domain-like"/>
    <property type="match status" value="1"/>
</dbReference>
<dbReference type="AlphaFoldDB" id="A0A3F3IXS5"/>
<dbReference type="CDD" id="cd16394">
    <property type="entry name" value="sopB_N"/>
    <property type="match status" value="1"/>
</dbReference>
<dbReference type="NCBIfam" id="TIGR00180">
    <property type="entry name" value="parB_part"/>
    <property type="match status" value="1"/>
</dbReference>
<reference evidence="4 5" key="1">
    <citation type="submission" date="2016-09" db="EMBL/GenBank/DDBJ databases">
        <title>Whole genome sequencing of Salmonella enterica.</title>
        <authorList>
            <person name="Bell R."/>
        </authorList>
    </citation>
    <scope>NUCLEOTIDE SEQUENCE [LARGE SCALE GENOMIC DNA]</scope>
    <source>
        <strain evidence="4 5">CFSAN044929</strain>
    </source>
</reference>